<dbReference type="GO" id="GO:0006624">
    <property type="term" value="P:vacuolar protein processing"/>
    <property type="evidence" value="ECO:0007669"/>
    <property type="project" value="TreeGrafter"/>
</dbReference>
<dbReference type="GO" id="GO:0005773">
    <property type="term" value="C:vacuole"/>
    <property type="evidence" value="ECO:0007669"/>
    <property type="project" value="GOC"/>
</dbReference>
<gene>
    <name evidence="9" type="ORF">PV04_09884</name>
</gene>
<dbReference type="PANTHER" id="PTHR13505:SF7">
    <property type="entry name" value="TRANSMEMBRANE PROTEIN 208"/>
    <property type="match status" value="1"/>
</dbReference>
<dbReference type="InterPro" id="IPR008506">
    <property type="entry name" value="SND2/TMEM208"/>
</dbReference>
<evidence type="ECO:0000256" key="6">
    <source>
        <dbReference type="ARBA" id="ARBA00023136"/>
    </source>
</evidence>
<comment type="subcellular location">
    <subcellularLocation>
        <location evidence="1">Endoplasmic reticulum membrane</location>
        <topology evidence="1">Multi-pass membrane protein</topology>
    </subcellularLocation>
</comment>
<dbReference type="EMBL" id="KN846962">
    <property type="protein sequence ID" value="KIW63001.1"/>
    <property type="molecule type" value="Genomic_DNA"/>
</dbReference>
<protein>
    <recommendedName>
        <fullName evidence="11">DUF788 domain-containing protein</fullName>
    </recommendedName>
</protein>
<comment type="similarity">
    <text evidence="2">Belongs to the TMEM208 family.</text>
</comment>
<dbReference type="PANTHER" id="PTHR13505">
    <property type="entry name" value="TRANSMEMBRANE PROTEIN 208"/>
    <property type="match status" value="1"/>
</dbReference>
<keyword evidence="10" id="KW-1185">Reference proteome</keyword>
<evidence type="ECO:0000256" key="5">
    <source>
        <dbReference type="ARBA" id="ARBA00022989"/>
    </source>
</evidence>
<evidence type="ECO:0008006" key="11">
    <source>
        <dbReference type="Google" id="ProtNLM"/>
    </source>
</evidence>
<dbReference type="STRING" id="5601.A0A0D2CD92"/>
<evidence type="ECO:0000256" key="1">
    <source>
        <dbReference type="ARBA" id="ARBA00004477"/>
    </source>
</evidence>
<dbReference type="Pfam" id="PF05620">
    <property type="entry name" value="TMEM208_SND2"/>
    <property type="match status" value="1"/>
</dbReference>
<proteinExistence type="inferred from homology"/>
<evidence type="ECO:0000256" key="2">
    <source>
        <dbReference type="ARBA" id="ARBA00009950"/>
    </source>
</evidence>
<evidence type="ECO:0000313" key="10">
    <source>
        <dbReference type="Proteomes" id="UP000054266"/>
    </source>
</evidence>
<feature type="transmembrane region" description="Helical" evidence="8">
    <location>
        <begin position="21"/>
        <end position="38"/>
    </location>
</feature>
<evidence type="ECO:0000256" key="7">
    <source>
        <dbReference type="SAM" id="MobiDB-lite"/>
    </source>
</evidence>
<accession>A0A0D2CD92</accession>
<dbReference type="GO" id="GO:0005789">
    <property type="term" value="C:endoplasmic reticulum membrane"/>
    <property type="evidence" value="ECO:0007669"/>
    <property type="project" value="UniProtKB-SubCell"/>
</dbReference>
<evidence type="ECO:0000313" key="9">
    <source>
        <dbReference type="EMBL" id="KIW63001.1"/>
    </source>
</evidence>
<feature type="transmembrane region" description="Helical" evidence="8">
    <location>
        <begin position="113"/>
        <end position="131"/>
    </location>
</feature>
<reference evidence="9 10" key="1">
    <citation type="submission" date="2015-01" db="EMBL/GenBank/DDBJ databases">
        <title>The Genome Sequence of Capronia semiimmersa CBS27337.</title>
        <authorList>
            <consortium name="The Broad Institute Genomics Platform"/>
            <person name="Cuomo C."/>
            <person name="de Hoog S."/>
            <person name="Gorbushina A."/>
            <person name="Stielow B."/>
            <person name="Teixiera M."/>
            <person name="Abouelleil A."/>
            <person name="Chapman S.B."/>
            <person name="Priest M."/>
            <person name="Young S.K."/>
            <person name="Wortman J."/>
            <person name="Nusbaum C."/>
            <person name="Birren B."/>
        </authorList>
    </citation>
    <scope>NUCLEOTIDE SEQUENCE [LARGE SCALE GENOMIC DNA]</scope>
    <source>
        <strain evidence="9 10">CBS 27337</strain>
    </source>
</reference>
<keyword evidence="3 8" id="KW-0812">Transmembrane</keyword>
<sequence>MAQKAAKTLAVRNAARLRQTHLISITLHALFLALSFTLRRSLSLWLYALLCLPAILIEIYLDMLARPTYHPSGDLKRPGEDLDAKGLTEFMWDVLYWTWINLVVVIIFGNRAWWAYLVVPGYAVYSVVGAARGVKSMMGGLAGGGAGDGDGAGATPSTSKRQSKMEKRGGQKVAYR</sequence>
<keyword evidence="5 8" id="KW-1133">Transmembrane helix</keyword>
<dbReference type="Proteomes" id="UP000054266">
    <property type="component" value="Unassembled WGS sequence"/>
</dbReference>
<organism evidence="9 10">
    <name type="scientific">Phialophora macrospora</name>
    <dbReference type="NCBI Taxonomy" id="1851006"/>
    <lineage>
        <taxon>Eukaryota</taxon>
        <taxon>Fungi</taxon>
        <taxon>Dikarya</taxon>
        <taxon>Ascomycota</taxon>
        <taxon>Pezizomycotina</taxon>
        <taxon>Eurotiomycetes</taxon>
        <taxon>Chaetothyriomycetidae</taxon>
        <taxon>Chaetothyriales</taxon>
        <taxon>Herpotrichiellaceae</taxon>
        <taxon>Phialophora</taxon>
    </lineage>
</organism>
<evidence type="ECO:0000256" key="8">
    <source>
        <dbReference type="SAM" id="Phobius"/>
    </source>
</evidence>
<evidence type="ECO:0000256" key="4">
    <source>
        <dbReference type="ARBA" id="ARBA00022824"/>
    </source>
</evidence>
<evidence type="ECO:0000256" key="3">
    <source>
        <dbReference type="ARBA" id="ARBA00022692"/>
    </source>
</evidence>
<keyword evidence="6 8" id="KW-0472">Membrane</keyword>
<feature type="transmembrane region" description="Helical" evidence="8">
    <location>
        <begin position="44"/>
        <end position="65"/>
    </location>
</feature>
<dbReference type="AlphaFoldDB" id="A0A0D2CD92"/>
<keyword evidence="4" id="KW-0256">Endoplasmic reticulum</keyword>
<name>A0A0D2CD92_9EURO</name>
<feature type="region of interest" description="Disordered" evidence="7">
    <location>
        <begin position="145"/>
        <end position="176"/>
    </location>
</feature>
<feature type="transmembrane region" description="Helical" evidence="8">
    <location>
        <begin position="86"/>
        <end position="107"/>
    </location>
</feature>
<dbReference type="HOGENOM" id="CLU_094308_1_0_1"/>